<gene>
    <name evidence="1" type="ORF">S01H1_18234</name>
</gene>
<dbReference type="AlphaFoldDB" id="X0SUH6"/>
<proteinExistence type="predicted"/>
<dbReference type="EMBL" id="BARS01009732">
    <property type="protein sequence ID" value="GAF78806.1"/>
    <property type="molecule type" value="Genomic_DNA"/>
</dbReference>
<reference evidence="1" key="1">
    <citation type="journal article" date="2014" name="Front. Microbiol.">
        <title>High frequency of phylogenetically diverse reductive dehalogenase-homologous genes in deep subseafloor sedimentary metagenomes.</title>
        <authorList>
            <person name="Kawai M."/>
            <person name="Futagami T."/>
            <person name="Toyoda A."/>
            <person name="Takaki Y."/>
            <person name="Nishi S."/>
            <person name="Hori S."/>
            <person name="Arai W."/>
            <person name="Tsubouchi T."/>
            <person name="Morono Y."/>
            <person name="Uchiyama I."/>
            <person name="Ito T."/>
            <person name="Fujiyama A."/>
            <person name="Inagaki F."/>
            <person name="Takami H."/>
        </authorList>
    </citation>
    <scope>NUCLEOTIDE SEQUENCE</scope>
    <source>
        <strain evidence="1">Expedition CK06-06</strain>
    </source>
</reference>
<organism evidence="1">
    <name type="scientific">marine sediment metagenome</name>
    <dbReference type="NCBI Taxonomy" id="412755"/>
    <lineage>
        <taxon>unclassified sequences</taxon>
        <taxon>metagenomes</taxon>
        <taxon>ecological metagenomes</taxon>
    </lineage>
</organism>
<feature type="non-terminal residue" evidence="1">
    <location>
        <position position="1"/>
    </location>
</feature>
<protein>
    <submittedName>
        <fullName evidence="1">Uncharacterized protein</fullName>
    </submittedName>
</protein>
<evidence type="ECO:0000313" key="1">
    <source>
        <dbReference type="EMBL" id="GAF78806.1"/>
    </source>
</evidence>
<accession>X0SUH6</accession>
<sequence length="71" mass="8341">TEIFLSKVEISSAGDLELIAKPVDGGSEQWRDWLKLKRTDETKIKILLDWLNERIGESIDSIFRREFNFED</sequence>
<name>X0SUH6_9ZZZZ</name>
<comment type="caution">
    <text evidence="1">The sequence shown here is derived from an EMBL/GenBank/DDBJ whole genome shotgun (WGS) entry which is preliminary data.</text>
</comment>